<organism evidence="1">
    <name type="scientific">uncultured Thiotrichaceae bacterium</name>
    <dbReference type="NCBI Taxonomy" id="298394"/>
    <lineage>
        <taxon>Bacteria</taxon>
        <taxon>Pseudomonadati</taxon>
        <taxon>Pseudomonadota</taxon>
        <taxon>Gammaproteobacteria</taxon>
        <taxon>Thiotrichales</taxon>
        <taxon>Thiotrichaceae</taxon>
        <taxon>environmental samples</taxon>
    </lineage>
</organism>
<dbReference type="AlphaFoldDB" id="A0A6S6SHA8"/>
<dbReference type="InterPro" id="IPR011990">
    <property type="entry name" value="TPR-like_helical_dom_sf"/>
</dbReference>
<evidence type="ECO:0008006" key="2">
    <source>
        <dbReference type="Google" id="ProtNLM"/>
    </source>
</evidence>
<dbReference type="EMBL" id="CACVAY010000023">
    <property type="protein sequence ID" value="CAA6804749.1"/>
    <property type="molecule type" value="Genomic_DNA"/>
</dbReference>
<gene>
    <name evidence="1" type="ORF">HELGO_WM31712</name>
</gene>
<protein>
    <recommendedName>
        <fullName evidence="2">Tetratricopeptide repeat protein</fullName>
    </recommendedName>
</protein>
<evidence type="ECO:0000313" key="1">
    <source>
        <dbReference type="EMBL" id="CAA6804749.1"/>
    </source>
</evidence>
<dbReference type="SUPFAM" id="SSF48452">
    <property type="entry name" value="TPR-like"/>
    <property type="match status" value="1"/>
</dbReference>
<dbReference type="Gene3D" id="1.25.40.10">
    <property type="entry name" value="Tetratricopeptide repeat domain"/>
    <property type="match status" value="1"/>
</dbReference>
<name>A0A6S6SHA8_9GAMM</name>
<sequence>MDIWGWVYDAVGEVREAGHEHLADAIFDLPSDVVNGRHEEIDLYIAELVAEAKSAGFTWIELYIRHWYMQSKVLHRGEPKEAIKEVVSLLEFAYTEENRDCPQSICVVQDMGSCYGQFDGPGYAEERIAVAGESLEKINVEWPCYKCISAEYAEALCDAQRYEECIRFLDKVDADFIESGRGKDTSNLLLTRTEVVIRQGDYVKARKMGEKLLSYAGGSNFALDTRAMQALIEAFDGQFTKASELLPEFDRIQRENSSLFLAWAETMYLIMKAVKEQQTDDNIQSLLEIAKIMQARGTYRQAFSVYGWLIELTALFSTELDSNELLAQMKTVKEKLNRDFGASDRMEVLEAMVAFQ</sequence>
<accession>A0A6S6SHA8</accession>
<reference evidence="1" key="1">
    <citation type="submission" date="2020-01" db="EMBL/GenBank/DDBJ databases">
        <authorList>
            <person name="Meier V. D."/>
            <person name="Meier V D."/>
        </authorList>
    </citation>
    <scope>NUCLEOTIDE SEQUENCE</scope>
    <source>
        <strain evidence="1">HLG_WM_MAG_07</strain>
    </source>
</reference>
<proteinExistence type="predicted"/>